<comment type="caution">
    <text evidence="2">The sequence shown here is derived from an EMBL/GenBank/DDBJ whole genome shotgun (WGS) entry which is preliminary data.</text>
</comment>
<reference evidence="3" key="1">
    <citation type="journal article" date="2019" name="Int. J. Syst. Evol. Microbiol.">
        <title>The Global Catalogue of Microorganisms (GCM) 10K type strain sequencing project: providing services to taxonomists for standard genome sequencing and annotation.</title>
        <authorList>
            <consortium name="The Broad Institute Genomics Platform"/>
            <consortium name="The Broad Institute Genome Sequencing Center for Infectious Disease"/>
            <person name="Wu L."/>
            <person name="Ma J."/>
        </authorList>
    </citation>
    <scope>NUCLEOTIDE SEQUENCE [LARGE SCALE GENOMIC DNA]</scope>
    <source>
        <strain evidence="3">CAIM 431</strain>
    </source>
</reference>
<proteinExistence type="predicted"/>
<gene>
    <name evidence="2" type="ORF">ACFSCS_06265</name>
</gene>
<name>A0ABW4RU71_9ACTN</name>
<feature type="region of interest" description="Disordered" evidence="1">
    <location>
        <begin position="1"/>
        <end position="30"/>
    </location>
</feature>
<dbReference type="EMBL" id="JBHUFZ010000015">
    <property type="protein sequence ID" value="MFD1889795.1"/>
    <property type="molecule type" value="Genomic_DNA"/>
</dbReference>
<protein>
    <submittedName>
        <fullName evidence="2">DUF3352 domain-containing protein</fullName>
    </submittedName>
</protein>
<dbReference type="Proteomes" id="UP001597326">
    <property type="component" value="Unassembled WGS sequence"/>
</dbReference>
<dbReference type="RefSeq" id="WP_343873420.1">
    <property type="nucleotide sequence ID" value="NZ_BAAAIX010000016.1"/>
</dbReference>
<evidence type="ECO:0000313" key="3">
    <source>
        <dbReference type="Proteomes" id="UP001597326"/>
    </source>
</evidence>
<organism evidence="2 3">
    <name type="scientific">Luteococcus peritonei</name>
    <dbReference type="NCBI Taxonomy" id="88874"/>
    <lineage>
        <taxon>Bacteria</taxon>
        <taxon>Bacillati</taxon>
        <taxon>Actinomycetota</taxon>
        <taxon>Actinomycetes</taxon>
        <taxon>Propionibacteriales</taxon>
        <taxon>Propionibacteriaceae</taxon>
        <taxon>Luteococcus</taxon>
    </lineage>
</organism>
<sequence length="513" mass="53697">MSSTPPDAYLPPEQPVAPAGGATTIEPTPRRLGTGAKAGIVGLALLALGGGFALADPMDLREDKGAQGPAAVLPADALGYAAVNLDPSVGQKLEMVRFAMKFPALKQKISLSEDGDLKQQFWEAAMKDSSCKDKIDYEADIKPWLGDHAGVALQKDDDKLVMAVEASDEAKARAAVEKLDACDSSGSTTKEGVAYRDGYLLLGKDQPTVDAAVASATSAPLSQRAEFTEDLDKLGSTGVMSFWTSKEGLVAASQESSQAAQNGVDGTELEQMPVRSAAGTLRFTDGNPELHFASKSTEPVPVSEKGSDLGSLPGETTVALGLANGADLVEQNWPEIRKMIESQGTSLADLERDSKLKLPDDLKTLLGSDLRISLGPVTPESMEDPSTLPVAVATTTDKAKLTELLDRVGASQQGISLTSQGESQVLGINTSWPQKVAETGSKLADDAAFTKAVDAPEKAQTAGYVNLAQLVDSLGAELSADEKENLAPLQSVGLSSHQEEGDYSVGTLRLTTR</sequence>
<evidence type="ECO:0000313" key="2">
    <source>
        <dbReference type="EMBL" id="MFD1889795.1"/>
    </source>
</evidence>
<keyword evidence="3" id="KW-1185">Reference proteome</keyword>
<evidence type="ECO:0000256" key="1">
    <source>
        <dbReference type="SAM" id="MobiDB-lite"/>
    </source>
</evidence>
<dbReference type="InterPro" id="IPR021787">
    <property type="entry name" value="DUF3352"/>
</dbReference>
<feature type="region of interest" description="Disordered" evidence="1">
    <location>
        <begin position="285"/>
        <end position="313"/>
    </location>
</feature>
<dbReference type="Pfam" id="PF11832">
    <property type="entry name" value="DUF3352"/>
    <property type="match status" value="1"/>
</dbReference>
<accession>A0ABW4RU71</accession>